<protein>
    <recommendedName>
        <fullName evidence="2">LTD domain-containing protein</fullName>
    </recommendedName>
</protein>
<feature type="domain" description="LTD" evidence="2">
    <location>
        <begin position="17"/>
        <end position="145"/>
    </location>
</feature>
<dbReference type="Pfam" id="PF00932">
    <property type="entry name" value="LTD"/>
    <property type="match status" value="1"/>
</dbReference>
<dbReference type="Proteomes" id="UP000559182">
    <property type="component" value="Unassembled WGS sequence"/>
</dbReference>
<evidence type="ECO:0000259" key="2">
    <source>
        <dbReference type="PROSITE" id="PS51841"/>
    </source>
</evidence>
<feature type="chain" id="PRO_5032352107" description="LTD domain-containing protein" evidence="1">
    <location>
        <begin position="28"/>
        <end position="157"/>
    </location>
</feature>
<proteinExistence type="predicted"/>
<evidence type="ECO:0000313" key="4">
    <source>
        <dbReference type="Proteomes" id="UP000559182"/>
    </source>
</evidence>
<evidence type="ECO:0000313" key="3">
    <source>
        <dbReference type="EMBL" id="MBB2894555.1"/>
    </source>
</evidence>
<dbReference type="EMBL" id="JACHVQ010000006">
    <property type="protein sequence ID" value="MBB2894555.1"/>
    <property type="molecule type" value="Genomic_DNA"/>
</dbReference>
<reference evidence="3 4" key="1">
    <citation type="submission" date="2020-08" db="EMBL/GenBank/DDBJ databases">
        <title>Sequencing the genomes of 1000 actinobacteria strains.</title>
        <authorList>
            <person name="Klenk H.-P."/>
        </authorList>
    </citation>
    <scope>NUCLEOTIDE SEQUENCE [LARGE SCALE GENOMIC DNA]</scope>
    <source>
        <strain evidence="3 4">DSM 105369</strain>
    </source>
</reference>
<dbReference type="RefSeq" id="WP_183322998.1">
    <property type="nucleotide sequence ID" value="NZ_JACHVQ010000006.1"/>
</dbReference>
<keyword evidence="1" id="KW-0732">Signal</keyword>
<dbReference type="AlphaFoldDB" id="A0A839NHH0"/>
<dbReference type="PROSITE" id="PS51841">
    <property type="entry name" value="LTD"/>
    <property type="match status" value="1"/>
</dbReference>
<name>A0A839NHH0_9MICO</name>
<comment type="caution">
    <text evidence="3">The sequence shown here is derived from an EMBL/GenBank/DDBJ whole genome shotgun (WGS) entry which is preliminary data.</text>
</comment>
<dbReference type="InterPro" id="IPR036415">
    <property type="entry name" value="Lamin_tail_dom_sf"/>
</dbReference>
<organism evidence="3 4">
    <name type="scientific">Flexivirga oryzae</name>
    <dbReference type="NCBI Taxonomy" id="1794944"/>
    <lineage>
        <taxon>Bacteria</taxon>
        <taxon>Bacillati</taxon>
        <taxon>Actinomycetota</taxon>
        <taxon>Actinomycetes</taxon>
        <taxon>Micrococcales</taxon>
        <taxon>Dermacoccaceae</taxon>
        <taxon>Flexivirga</taxon>
    </lineage>
</organism>
<dbReference type="SUPFAM" id="SSF74853">
    <property type="entry name" value="Lamin A/C globular tail domain"/>
    <property type="match status" value="1"/>
</dbReference>
<gene>
    <name evidence="3" type="ORF">FHU39_004601</name>
</gene>
<keyword evidence="4" id="KW-1185">Reference proteome</keyword>
<sequence length="157" mass="17316">MRRAPSVIIAAAIATGMTLPLAAPAHAATTLKFARFYADQPGADTPYTTARLNREYIQVKNVTKKTISLSGYLIHDRKNYHVYRFPKTFKLGAGKTVTVHTGKGKNTGANLYWGMKSMVWNNTTDTAYLKKGSSTITTCTYKQTPAQKKAKTGYKNC</sequence>
<dbReference type="InterPro" id="IPR001322">
    <property type="entry name" value="Lamin_tail_dom"/>
</dbReference>
<accession>A0A839NHH0</accession>
<evidence type="ECO:0000256" key="1">
    <source>
        <dbReference type="SAM" id="SignalP"/>
    </source>
</evidence>
<feature type="signal peptide" evidence="1">
    <location>
        <begin position="1"/>
        <end position="27"/>
    </location>
</feature>
<dbReference type="Gene3D" id="2.60.40.1260">
    <property type="entry name" value="Lamin Tail domain"/>
    <property type="match status" value="1"/>
</dbReference>